<dbReference type="PATRIC" id="fig|1698261.3.peg.1123"/>
<evidence type="ECO:0000256" key="3">
    <source>
        <dbReference type="HAMAP-Rule" id="MF_02132"/>
    </source>
</evidence>
<organism evidence="5 6">
    <name type="scientific">candidate division MSBL1 archaeon SCGC-AAA259D14</name>
    <dbReference type="NCBI Taxonomy" id="1698261"/>
    <lineage>
        <taxon>Archaea</taxon>
        <taxon>Methanobacteriati</taxon>
        <taxon>Methanobacteriota</taxon>
        <taxon>candidate division MSBL1</taxon>
    </lineage>
</organism>
<keyword evidence="6" id="KW-1185">Reference proteome</keyword>
<dbReference type="InterPro" id="IPR013466">
    <property type="entry name" value="Thymidine/AMP_Pase"/>
</dbReference>
<proteinExistence type="inferred from homology"/>
<reference evidence="5 6" key="1">
    <citation type="journal article" date="2016" name="Sci. Rep.">
        <title>Metabolic traits of an uncultured archaeal lineage -MSBL1- from brine pools of the Red Sea.</title>
        <authorList>
            <person name="Mwirichia R."/>
            <person name="Alam I."/>
            <person name="Rashid M."/>
            <person name="Vinu M."/>
            <person name="Ba-Alawi W."/>
            <person name="Anthony Kamau A."/>
            <person name="Kamanda Ngugi D."/>
            <person name="Goker M."/>
            <person name="Klenk H.P."/>
            <person name="Bajic V."/>
            <person name="Stingl U."/>
        </authorList>
    </citation>
    <scope>NUCLEOTIDE SEQUENCE [LARGE SCALE GENOMIC DNA]</scope>
    <source>
        <strain evidence="5">SCGC-AAA259D14</strain>
    </source>
</reference>
<dbReference type="Gene3D" id="1.20.970.50">
    <property type="match status" value="1"/>
</dbReference>
<dbReference type="InterPro" id="IPR035902">
    <property type="entry name" value="Nuc_phospho_transferase"/>
</dbReference>
<dbReference type="Gene3D" id="2.40.40.20">
    <property type="match status" value="1"/>
</dbReference>
<dbReference type="SUPFAM" id="SSF47648">
    <property type="entry name" value="Nucleoside phosphorylase/phosphoribosyltransferase N-terminal domain"/>
    <property type="match status" value="1"/>
</dbReference>
<comment type="caution">
    <text evidence="5">The sequence shown here is derived from an EMBL/GenBank/DDBJ whole genome shotgun (WGS) entry which is preliminary data.</text>
</comment>
<dbReference type="InterPro" id="IPR000053">
    <property type="entry name" value="Thymidine/pyrmidine_PPase"/>
</dbReference>
<dbReference type="NCBIfam" id="NF003338">
    <property type="entry name" value="PRK04350.1"/>
    <property type="match status" value="1"/>
</dbReference>
<dbReference type="GO" id="GO:0006196">
    <property type="term" value="P:AMP catabolic process"/>
    <property type="evidence" value="ECO:0007669"/>
    <property type="project" value="UniProtKB-UniRule"/>
</dbReference>
<evidence type="ECO:0000256" key="1">
    <source>
        <dbReference type="ARBA" id="ARBA00022676"/>
    </source>
</evidence>
<dbReference type="GO" id="GO:0016763">
    <property type="term" value="F:pentosyltransferase activity"/>
    <property type="evidence" value="ECO:0007669"/>
    <property type="project" value="UniProtKB-UniRule"/>
</dbReference>
<dbReference type="InterPro" id="IPR013102">
    <property type="entry name" value="PYNP_C"/>
</dbReference>
<feature type="domain" description="Pyrimidine nucleoside phosphorylase C-terminal" evidence="4">
    <location>
        <begin position="427"/>
        <end position="494"/>
    </location>
</feature>
<dbReference type="Pfam" id="PF02885">
    <property type="entry name" value="Glycos_trans_3N"/>
    <property type="match status" value="1"/>
</dbReference>
<dbReference type="InterPro" id="IPR017713">
    <property type="entry name" value="AMP_phosphorylase"/>
</dbReference>
<gene>
    <name evidence="5" type="ORF">AKJ62_04490</name>
</gene>
<evidence type="ECO:0000313" key="6">
    <source>
        <dbReference type="Proteomes" id="UP000070589"/>
    </source>
</evidence>
<feature type="binding site" evidence="3">
    <location>
        <position position="292"/>
    </location>
    <ligand>
        <name>AMP</name>
        <dbReference type="ChEBI" id="CHEBI:456215"/>
    </ligand>
</feature>
<dbReference type="EC" id="2.4.2.57" evidence="3"/>
<evidence type="ECO:0000256" key="2">
    <source>
        <dbReference type="ARBA" id="ARBA00022679"/>
    </source>
</evidence>
<feature type="active site" description="Proton donor" evidence="3">
    <location>
        <position position="260"/>
    </location>
</feature>
<dbReference type="NCBIfam" id="TIGR03327">
    <property type="entry name" value="AMP_phos"/>
    <property type="match status" value="1"/>
</dbReference>
<dbReference type="Proteomes" id="UP000070589">
    <property type="component" value="Unassembled WGS sequence"/>
</dbReference>
<accession>A0A133U3L8</accession>
<dbReference type="PIRSF" id="PIRSF000478">
    <property type="entry name" value="TP_PyNP"/>
    <property type="match status" value="1"/>
</dbReference>
<dbReference type="Pfam" id="PF07831">
    <property type="entry name" value="PYNP_C"/>
    <property type="match status" value="1"/>
</dbReference>
<dbReference type="GO" id="GO:0006206">
    <property type="term" value="P:pyrimidine nucleobase metabolic process"/>
    <property type="evidence" value="ECO:0007669"/>
    <property type="project" value="InterPro"/>
</dbReference>
<sequence>MSPEVFKAKLFEVETGQNSILLNQRDIESFGLHAGVRVEASMGDKNVVAVVDVTRTMVDEGEVGAFTEVTDRLSLSEEDKVKIAPVSHPESIGFIRKMMKGNDLSSGEIHAIVKDIVEGRLTSSEITAFLVTQEIRNLSIQETADLTRSMVETGDTIELDEEPVLDVHSIGGIPGNKYSLLTVPIVASAGLTIPKTSSKAITSPAGTADIMGLLADVSLTLEEISNIVRKVGGVLAWGGAVNLAPADDILVRLERPLGIDPRSQLLASILSKKLSVNTDMILIDIPTGPGAKMETDEDSKNLAHDFISLGHELNVEVETVLTYGGQPLGYAVGPGLEAREALETLQGNGPNSLIEKSTGLAGILLEMGDSAPLGQGTKVAMDILKSGKAYNKMQEIIEAQGGDPDVKMDDLPIGDKKEVISASKEGYVKRIYNSRIRDIARTAGAPRDPGAGIKLFYKEGREIDKGDPILEIYAEHENKLEDAIKMAKKNKPFRIEGMMLERVSKRTRTDLS</sequence>
<comment type="function">
    <text evidence="3">Catalyzes the conversion of AMP and phosphate to adenine and ribose 1,5-bisphosphate (R15P). Exhibits phosphorylase activity toward CMP and UMP in addition to AMP. Functions in an archaeal AMP degradation pathway, together with R15P isomerase and RubisCO.</text>
</comment>
<dbReference type="InterPro" id="IPR017459">
    <property type="entry name" value="Glycosyl_Trfase_fam3_N_dom"/>
</dbReference>
<dbReference type="InterPro" id="IPR000312">
    <property type="entry name" value="Glycosyl_Trfase_fam3"/>
</dbReference>
<dbReference type="SUPFAM" id="SSF52418">
    <property type="entry name" value="Nucleoside phosphorylase/phosphoribosyltransferase catalytic domain"/>
    <property type="match status" value="1"/>
</dbReference>
<protein>
    <recommendedName>
        <fullName evidence="3">AMP phosphorylase</fullName>
        <shortName evidence="3">AMPpase</shortName>
        <ecNumber evidence="3">2.4.2.57</ecNumber>
    </recommendedName>
    <alternativeName>
        <fullName evidence="3">Nucleoside monophosphate phosphorylase</fullName>
        <shortName evidence="3">NMP phosphorylase</shortName>
    </alternativeName>
</protein>
<dbReference type="HAMAP" id="MF_02132">
    <property type="entry name" value="AMP_phosphorylase"/>
    <property type="match status" value="1"/>
</dbReference>
<dbReference type="PANTHER" id="PTHR10515">
    <property type="entry name" value="THYMIDINE PHOSPHORYLASE"/>
    <property type="match status" value="1"/>
</dbReference>
<dbReference type="GO" id="GO:0005829">
    <property type="term" value="C:cytosol"/>
    <property type="evidence" value="ECO:0007669"/>
    <property type="project" value="TreeGrafter"/>
</dbReference>
<keyword evidence="2 3" id="KW-0808">Transferase</keyword>
<dbReference type="Pfam" id="PF00591">
    <property type="entry name" value="Glycos_transf_3"/>
    <property type="match status" value="1"/>
</dbReference>
<comment type="catalytic activity">
    <reaction evidence="3">
        <text>UMP + phosphate = alpha-D-ribose 1,5-bisphosphate + uracil</text>
        <dbReference type="Rhea" id="RHEA:36991"/>
        <dbReference type="ChEBI" id="CHEBI:17568"/>
        <dbReference type="ChEBI" id="CHEBI:43474"/>
        <dbReference type="ChEBI" id="CHEBI:57865"/>
        <dbReference type="ChEBI" id="CHEBI:68688"/>
        <dbReference type="EC" id="2.4.2.57"/>
    </reaction>
</comment>
<dbReference type="AlphaFoldDB" id="A0A133U3L8"/>
<dbReference type="SUPFAM" id="SSF54680">
    <property type="entry name" value="Pyrimidine nucleoside phosphorylase C-terminal domain"/>
    <property type="match status" value="1"/>
</dbReference>
<evidence type="ECO:0000313" key="5">
    <source>
        <dbReference type="EMBL" id="KXA88776.1"/>
    </source>
</evidence>
<dbReference type="InterPro" id="IPR036566">
    <property type="entry name" value="PYNP-like_C_sf"/>
</dbReference>
<dbReference type="SMART" id="SM00941">
    <property type="entry name" value="PYNP_C"/>
    <property type="match status" value="1"/>
</dbReference>
<evidence type="ECO:0000259" key="4">
    <source>
        <dbReference type="SMART" id="SM00941"/>
    </source>
</evidence>
<name>A0A133U3L8_9EURY</name>
<dbReference type="GO" id="GO:0016208">
    <property type="term" value="F:AMP binding"/>
    <property type="evidence" value="ECO:0007669"/>
    <property type="project" value="UniProtKB-UniRule"/>
</dbReference>
<feature type="binding site" evidence="3">
    <location>
        <position position="172"/>
    </location>
    <ligand>
        <name>AMP</name>
        <dbReference type="ChEBI" id="CHEBI:456215"/>
    </ligand>
</feature>
<feature type="binding site" evidence="3">
    <location>
        <position position="207"/>
    </location>
    <ligand>
        <name>AMP</name>
        <dbReference type="ChEBI" id="CHEBI:456215"/>
    </ligand>
</feature>
<dbReference type="GO" id="GO:0046125">
    <property type="term" value="P:pyrimidine deoxyribonucleoside metabolic process"/>
    <property type="evidence" value="ECO:0007669"/>
    <property type="project" value="InterPro"/>
</dbReference>
<comment type="catalytic activity">
    <reaction evidence="3">
        <text>AMP + phosphate = alpha-D-ribose 1,5-bisphosphate + adenine</text>
        <dbReference type="Rhea" id="RHEA:36975"/>
        <dbReference type="ChEBI" id="CHEBI:16708"/>
        <dbReference type="ChEBI" id="CHEBI:43474"/>
        <dbReference type="ChEBI" id="CHEBI:68688"/>
        <dbReference type="ChEBI" id="CHEBI:456215"/>
        <dbReference type="EC" id="2.4.2.57"/>
    </reaction>
</comment>
<comment type="similarity">
    <text evidence="3">Belongs to the thymidine/pyrimidine-nucleoside phosphorylase family. Type 2 subfamily.</text>
</comment>
<keyword evidence="1 3" id="KW-0328">Glycosyltransferase</keyword>
<dbReference type="PANTHER" id="PTHR10515:SF0">
    <property type="entry name" value="THYMIDINE PHOSPHORYLASE"/>
    <property type="match status" value="1"/>
</dbReference>
<dbReference type="Gene3D" id="3.40.1030.10">
    <property type="entry name" value="Nucleoside phosphorylase/phosphoribosyltransferase catalytic domain"/>
    <property type="match status" value="1"/>
</dbReference>
<dbReference type="NCBIfam" id="TIGR02645">
    <property type="entry name" value="ARCH_P_rylase"/>
    <property type="match status" value="1"/>
</dbReference>
<feature type="binding site" evidence="3">
    <location>
        <begin position="198"/>
        <end position="203"/>
    </location>
    <ligand>
        <name>AMP</name>
        <dbReference type="ChEBI" id="CHEBI:456215"/>
    </ligand>
</feature>
<feature type="binding site" evidence="3">
    <location>
        <position position="268"/>
    </location>
    <ligand>
        <name>AMP</name>
        <dbReference type="ChEBI" id="CHEBI:456215"/>
    </ligand>
</feature>
<dbReference type="EMBL" id="LHXL01000081">
    <property type="protein sequence ID" value="KXA88776.1"/>
    <property type="molecule type" value="Genomic_DNA"/>
</dbReference>
<dbReference type="InterPro" id="IPR036320">
    <property type="entry name" value="Glycosyl_Trfase_fam3_N_dom_sf"/>
</dbReference>
<comment type="catalytic activity">
    <reaction evidence="3">
        <text>CMP + phosphate = cytosine + alpha-D-ribose 1,5-bisphosphate</text>
        <dbReference type="Rhea" id="RHEA:36987"/>
        <dbReference type="ChEBI" id="CHEBI:16040"/>
        <dbReference type="ChEBI" id="CHEBI:43474"/>
        <dbReference type="ChEBI" id="CHEBI:60377"/>
        <dbReference type="ChEBI" id="CHEBI:68688"/>
        <dbReference type="EC" id="2.4.2.57"/>
    </reaction>
</comment>
<dbReference type="GO" id="GO:0004645">
    <property type="term" value="F:1,4-alpha-oligoglucan phosphorylase activity"/>
    <property type="evidence" value="ECO:0007669"/>
    <property type="project" value="InterPro"/>
</dbReference>
<dbReference type="Gene3D" id="3.90.1170.30">
    <property type="entry name" value="Pyrimidine nucleoside phosphorylase-like, C-terminal domain"/>
    <property type="match status" value="1"/>
</dbReference>